<reference evidence="2 3" key="1">
    <citation type="journal article" date="2021" name="Commun. Biol.">
        <title>The genome of Shorea leprosula (Dipterocarpaceae) highlights the ecological relevance of drought in aseasonal tropical rainforests.</title>
        <authorList>
            <person name="Ng K.K.S."/>
            <person name="Kobayashi M.J."/>
            <person name="Fawcett J.A."/>
            <person name="Hatakeyama M."/>
            <person name="Paape T."/>
            <person name="Ng C.H."/>
            <person name="Ang C.C."/>
            <person name="Tnah L.H."/>
            <person name="Lee C.T."/>
            <person name="Nishiyama T."/>
            <person name="Sese J."/>
            <person name="O'Brien M.J."/>
            <person name="Copetti D."/>
            <person name="Mohd Noor M.I."/>
            <person name="Ong R.C."/>
            <person name="Putra M."/>
            <person name="Sireger I.Z."/>
            <person name="Indrioko S."/>
            <person name="Kosugi Y."/>
            <person name="Izuno A."/>
            <person name="Isagi Y."/>
            <person name="Lee S.L."/>
            <person name="Shimizu K.K."/>
        </authorList>
    </citation>
    <scope>NUCLEOTIDE SEQUENCE [LARGE SCALE GENOMIC DNA]</scope>
    <source>
        <strain evidence="2">214</strain>
    </source>
</reference>
<feature type="region of interest" description="Disordered" evidence="1">
    <location>
        <begin position="1"/>
        <end position="105"/>
    </location>
</feature>
<proteinExistence type="predicted"/>
<evidence type="ECO:0000313" key="2">
    <source>
        <dbReference type="EMBL" id="GKU88978.1"/>
    </source>
</evidence>
<sequence length="105" mass="11496">MNNQAENVPVQPNFDGGDLGAEFSQTVPVTGDRRFPDREGCFSGDKGRERDGDRVQLSTRGRGRRDRVAWQNKQQGSLFTGEGQEQAPVGDVASGGFEAHEESEQ</sequence>
<evidence type="ECO:0000313" key="3">
    <source>
        <dbReference type="Proteomes" id="UP001054252"/>
    </source>
</evidence>
<dbReference type="Proteomes" id="UP001054252">
    <property type="component" value="Unassembled WGS sequence"/>
</dbReference>
<feature type="compositionally biased region" description="Basic and acidic residues" evidence="1">
    <location>
        <begin position="31"/>
        <end position="54"/>
    </location>
</feature>
<gene>
    <name evidence="2" type="ORF">SLEP1_g3182</name>
</gene>
<organism evidence="2 3">
    <name type="scientific">Rubroshorea leprosula</name>
    <dbReference type="NCBI Taxonomy" id="152421"/>
    <lineage>
        <taxon>Eukaryota</taxon>
        <taxon>Viridiplantae</taxon>
        <taxon>Streptophyta</taxon>
        <taxon>Embryophyta</taxon>
        <taxon>Tracheophyta</taxon>
        <taxon>Spermatophyta</taxon>
        <taxon>Magnoliopsida</taxon>
        <taxon>eudicotyledons</taxon>
        <taxon>Gunneridae</taxon>
        <taxon>Pentapetalae</taxon>
        <taxon>rosids</taxon>
        <taxon>malvids</taxon>
        <taxon>Malvales</taxon>
        <taxon>Dipterocarpaceae</taxon>
        <taxon>Rubroshorea</taxon>
    </lineage>
</organism>
<name>A0AAV5HT76_9ROSI</name>
<keyword evidence="3" id="KW-1185">Reference proteome</keyword>
<dbReference type="EMBL" id="BPVZ01000003">
    <property type="protein sequence ID" value="GKU88978.1"/>
    <property type="molecule type" value="Genomic_DNA"/>
</dbReference>
<dbReference type="AlphaFoldDB" id="A0AAV5HT76"/>
<evidence type="ECO:0000256" key="1">
    <source>
        <dbReference type="SAM" id="MobiDB-lite"/>
    </source>
</evidence>
<protein>
    <submittedName>
        <fullName evidence="2">Uncharacterized protein</fullName>
    </submittedName>
</protein>
<accession>A0AAV5HT76</accession>
<comment type="caution">
    <text evidence="2">The sequence shown here is derived from an EMBL/GenBank/DDBJ whole genome shotgun (WGS) entry which is preliminary data.</text>
</comment>